<dbReference type="EMBL" id="PIQG01000001">
    <property type="protein sequence ID" value="RUO79195.1"/>
    <property type="molecule type" value="Genomic_DNA"/>
</dbReference>
<organism evidence="2 3">
    <name type="scientific">Pseudidiomarina taiwanensis</name>
    <dbReference type="NCBI Taxonomy" id="337250"/>
    <lineage>
        <taxon>Bacteria</taxon>
        <taxon>Pseudomonadati</taxon>
        <taxon>Pseudomonadota</taxon>
        <taxon>Gammaproteobacteria</taxon>
        <taxon>Alteromonadales</taxon>
        <taxon>Idiomarinaceae</taxon>
        <taxon>Pseudidiomarina</taxon>
    </lineage>
</organism>
<dbReference type="AlphaFoldDB" id="A0A432ZMS9"/>
<dbReference type="CDD" id="cd14847">
    <property type="entry name" value="DD-carboxypeptidase_like"/>
    <property type="match status" value="1"/>
</dbReference>
<keyword evidence="2" id="KW-0645">Protease</keyword>
<dbReference type="Proteomes" id="UP000288279">
    <property type="component" value="Unassembled WGS sequence"/>
</dbReference>
<sequence length="239" mass="26962">MLSNDARLGCSAEHVQQVAGEAEGVMLQAEVSASYARMRAAIQADGLDIAIASGFRDFARQLAIWQQKCQGKRPLYDSHGQRVDPSQLSVGEKLECILTWSALPGLSRHHWGTDFDVYDPTAYRNNPQLRLELTPSEYQGDGPSAKLALWLQQHAEQFGFFLPYREYQGGVAAEPWHLSHLQRASEELKAFDLTALRARLAQVEIAHQDYILNQLEEIKARYADTICPPRQQGHQEWFG</sequence>
<feature type="domain" description="D-alanyl-D-alanine carboxypeptidase-like core" evidence="1">
    <location>
        <begin position="26"/>
        <end position="180"/>
    </location>
</feature>
<dbReference type="PANTHER" id="PTHR34385:SF1">
    <property type="entry name" value="PEPTIDOGLYCAN L-ALANYL-D-GLUTAMATE ENDOPEPTIDASE CWLK"/>
    <property type="match status" value="1"/>
</dbReference>
<keyword evidence="2" id="KW-0121">Carboxypeptidase</keyword>
<dbReference type="Pfam" id="PF02557">
    <property type="entry name" value="VanY"/>
    <property type="match status" value="1"/>
</dbReference>
<evidence type="ECO:0000259" key="1">
    <source>
        <dbReference type="Pfam" id="PF02557"/>
    </source>
</evidence>
<accession>A0A432ZMS9</accession>
<dbReference type="InterPro" id="IPR009045">
    <property type="entry name" value="Zn_M74/Hedgehog-like"/>
</dbReference>
<evidence type="ECO:0000313" key="3">
    <source>
        <dbReference type="Proteomes" id="UP000288279"/>
    </source>
</evidence>
<gene>
    <name evidence="2" type="ORF">CWI83_01395</name>
</gene>
<dbReference type="GO" id="GO:0006508">
    <property type="term" value="P:proteolysis"/>
    <property type="evidence" value="ECO:0007669"/>
    <property type="project" value="InterPro"/>
</dbReference>
<comment type="caution">
    <text evidence="2">The sequence shown here is derived from an EMBL/GenBank/DDBJ whole genome shotgun (WGS) entry which is preliminary data.</text>
</comment>
<reference evidence="2 3" key="1">
    <citation type="journal article" date="2011" name="Front. Microbiol.">
        <title>Genomic signatures of strain selection and enhancement in Bacillus atrophaeus var. globigii, a historical biowarfare simulant.</title>
        <authorList>
            <person name="Gibbons H.S."/>
            <person name="Broomall S.M."/>
            <person name="McNew L.A."/>
            <person name="Daligault H."/>
            <person name="Chapman C."/>
            <person name="Bruce D."/>
            <person name="Karavis M."/>
            <person name="Krepps M."/>
            <person name="McGregor P.A."/>
            <person name="Hong C."/>
            <person name="Park K.H."/>
            <person name="Akmal A."/>
            <person name="Feldman A."/>
            <person name="Lin J.S."/>
            <person name="Chang W.E."/>
            <person name="Higgs B.W."/>
            <person name="Demirev P."/>
            <person name="Lindquist J."/>
            <person name="Liem A."/>
            <person name="Fochler E."/>
            <person name="Read T.D."/>
            <person name="Tapia R."/>
            <person name="Johnson S."/>
            <person name="Bishop-Lilly K.A."/>
            <person name="Detter C."/>
            <person name="Han C."/>
            <person name="Sozhamannan S."/>
            <person name="Rosenzweig C.N."/>
            <person name="Skowronski E.W."/>
        </authorList>
    </citation>
    <scope>NUCLEOTIDE SEQUENCE [LARGE SCALE GENOMIC DNA]</scope>
    <source>
        <strain evidence="2 3">PIT1</strain>
    </source>
</reference>
<keyword evidence="2" id="KW-0378">Hydrolase</keyword>
<protein>
    <submittedName>
        <fullName evidence="2">D-alanyl-D-alanine carboxypeptidase</fullName>
    </submittedName>
</protein>
<evidence type="ECO:0000313" key="2">
    <source>
        <dbReference type="EMBL" id="RUO79195.1"/>
    </source>
</evidence>
<proteinExistence type="predicted"/>
<dbReference type="GO" id="GO:0004180">
    <property type="term" value="F:carboxypeptidase activity"/>
    <property type="evidence" value="ECO:0007669"/>
    <property type="project" value="UniProtKB-KW"/>
</dbReference>
<keyword evidence="3" id="KW-1185">Reference proteome</keyword>
<dbReference type="SUPFAM" id="SSF55166">
    <property type="entry name" value="Hedgehog/DD-peptidase"/>
    <property type="match status" value="1"/>
</dbReference>
<dbReference type="InterPro" id="IPR003709">
    <property type="entry name" value="VanY-like_core_dom"/>
</dbReference>
<dbReference type="InterPro" id="IPR052179">
    <property type="entry name" value="DD-CPase-like"/>
</dbReference>
<dbReference type="OrthoDB" id="9792074at2"/>
<name>A0A432ZMS9_9GAMM</name>
<dbReference type="RefSeq" id="WP_126824688.1">
    <property type="nucleotide sequence ID" value="NZ_PIQG01000001.1"/>
</dbReference>
<dbReference type="Gene3D" id="3.30.1380.10">
    <property type="match status" value="1"/>
</dbReference>
<dbReference type="PANTHER" id="PTHR34385">
    <property type="entry name" value="D-ALANYL-D-ALANINE CARBOXYPEPTIDASE"/>
    <property type="match status" value="1"/>
</dbReference>